<protein>
    <recommendedName>
        <fullName evidence="4">Acyl-CoA synthetase</fullName>
    </recommendedName>
</protein>
<reference evidence="2" key="2">
    <citation type="submission" date="2020-09" db="EMBL/GenBank/DDBJ databases">
        <authorList>
            <person name="Sun Q."/>
            <person name="Ohkuma M."/>
        </authorList>
    </citation>
    <scope>NUCLEOTIDE SEQUENCE</scope>
    <source>
        <strain evidence="2">JCM 4790</strain>
    </source>
</reference>
<comment type="caution">
    <text evidence="2">The sequence shown here is derived from an EMBL/GenBank/DDBJ whole genome shotgun (WGS) entry which is preliminary data.</text>
</comment>
<name>A0A918P288_9ACTN</name>
<organism evidence="2 3">
    <name type="scientific">Streptomyces minutiscleroticus</name>
    <dbReference type="NCBI Taxonomy" id="68238"/>
    <lineage>
        <taxon>Bacteria</taxon>
        <taxon>Bacillati</taxon>
        <taxon>Actinomycetota</taxon>
        <taxon>Actinomycetes</taxon>
        <taxon>Kitasatosporales</taxon>
        <taxon>Streptomycetaceae</taxon>
        <taxon>Streptomyces</taxon>
    </lineage>
</organism>
<feature type="region of interest" description="Disordered" evidence="1">
    <location>
        <begin position="1"/>
        <end position="38"/>
    </location>
</feature>
<dbReference type="Gene3D" id="3.40.50.12780">
    <property type="entry name" value="N-terminal domain of ligase-like"/>
    <property type="match status" value="1"/>
</dbReference>
<dbReference type="GO" id="GO:0016878">
    <property type="term" value="F:acid-thiol ligase activity"/>
    <property type="evidence" value="ECO:0007669"/>
    <property type="project" value="UniProtKB-ARBA"/>
</dbReference>
<dbReference type="PANTHER" id="PTHR43767:SF1">
    <property type="entry name" value="NONRIBOSOMAL PEPTIDE SYNTHASE PES1 (EUROFUNG)-RELATED"/>
    <property type="match status" value="1"/>
</dbReference>
<evidence type="ECO:0000313" key="3">
    <source>
        <dbReference type="Proteomes" id="UP000619244"/>
    </source>
</evidence>
<dbReference type="Gene3D" id="3.30.300.30">
    <property type="match status" value="1"/>
</dbReference>
<feature type="compositionally biased region" description="Basic and acidic residues" evidence="1">
    <location>
        <begin position="19"/>
        <end position="32"/>
    </location>
</feature>
<dbReference type="InterPro" id="IPR045851">
    <property type="entry name" value="AMP-bd_C_sf"/>
</dbReference>
<dbReference type="RefSeq" id="WP_190194770.1">
    <property type="nucleotide sequence ID" value="NZ_BMVU01000080.1"/>
</dbReference>
<dbReference type="EMBL" id="BMVU01000080">
    <property type="protein sequence ID" value="GGY11731.1"/>
    <property type="molecule type" value="Genomic_DNA"/>
</dbReference>
<dbReference type="AlphaFoldDB" id="A0A918P288"/>
<sequence length="357" mass="37937">MTVRPDPSAPDGPGGTTVRPDRPDRPAPDHPGGDLLFETSGSTGAARRWWRRPEQMVREVELIGTHVLGPVDHVVSYAPPRHLFGALFGQWLPRTAGIPVHQAWRQPLRPPPVPADARVLVVCLPMTWELLRRHLSSWQRASSVVALHSAAAPPPAAHRLVRRAAPLLRAHELLGSTETGGIAHRPVTPEGEAAAPWRLLPDVTLAGDGAAPAGRAAELVVAGPRLARPDGASRPPAHWATGDLVEFTAPGTFRLVGRSSSLVKVNGVKVHLARVDERLAALLPGAECVALPRTGDPLGGEGYVVFWARRAAGVNTADIQDALRDFPRPSRIVEVPAVPRTAAGKPDRAALLAAASP</sequence>
<dbReference type="PANTHER" id="PTHR43767">
    <property type="entry name" value="LONG-CHAIN-FATTY-ACID--COA LIGASE"/>
    <property type="match status" value="1"/>
</dbReference>
<dbReference type="InterPro" id="IPR042099">
    <property type="entry name" value="ANL_N_sf"/>
</dbReference>
<evidence type="ECO:0000313" key="2">
    <source>
        <dbReference type="EMBL" id="GGY11731.1"/>
    </source>
</evidence>
<accession>A0A918P288</accession>
<dbReference type="SUPFAM" id="SSF56801">
    <property type="entry name" value="Acetyl-CoA synthetase-like"/>
    <property type="match status" value="1"/>
</dbReference>
<dbReference type="InterPro" id="IPR050237">
    <property type="entry name" value="ATP-dep_AMP-bd_enzyme"/>
</dbReference>
<evidence type="ECO:0000256" key="1">
    <source>
        <dbReference type="SAM" id="MobiDB-lite"/>
    </source>
</evidence>
<reference evidence="2" key="1">
    <citation type="journal article" date="2014" name="Int. J. Syst. Evol. Microbiol.">
        <title>Complete genome sequence of Corynebacterium casei LMG S-19264T (=DSM 44701T), isolated from a smear-ripened cheese.</title>
        <authorList>
            <consortium name="US DOE Joint Genome Institute (JGI-PGF)"/>
            <person name="Walter F."/>
            <person name="Albersmeier A."/>
            <person name="Kalinowski J."/>
            <person name="Ruckert C."/>
        </authorList>
    </citation>
    <scope>NUCLEOTIDE SEQUENCE</scope>
    <source>
        <strain evidence="2">JCM 4790</strain>
    </source>
</reference>
<evidence type="ECO:0008006" key="4">
    <source>
        <dbReference type="Google" id="ProtNLM"/>
    </source>
</evidence>
<dbReference type="Proteomes" id="UP000619244">
    <property type="component" value="Unassembled WGS sequence"/>
</dbReference>
<keyword evidence="3" id="KW-1185">Reference proteome</keyword>
<proteinExistence type="predicted"/>
<gene>
    <name evidence="2" type="ORF">GCM10010358_75120</name>
</gene>